<dbReference type="GO" id="GO:0006281">
    <property type="term" value="P:DNA repair"/>
    <property type="evidence" value="ECO:0007669"/>
    <property type="project" value="InterPro"/>
</dbReference>
<organism evidence="2">
    <name type="scientific">Magnetospirillum gryphiswaldense</name>
    <dbReference type="NCBI Taxonomy" id="55518"/>
    <lineage>
        <taxon>Bacteria</taxon>
        <taxon>Pseudomonadati</taxon>
        <taxon>Pseudomonadota</taxon>
        <taxon>Alphaproteobacteria</taxon>
        <taxon>Rhodospirillales</taxon>
        <taxon>Rhodospirillaceae</taxon>
        <taxon>Magnetospirillum</taxon>
    </lineage>
</organism>
<evidence type="ECO:0000259" key="1">
    <source>
        <dbReference type="Pfam" id="PF05491"/>
    </source>
</evidence>
<dbReference type="EMBL" id="CU459003">
    <property type="protein sequence ID" value="CAM73993.1"/>
    <property type="molecule type" value="Genomic_DNA"/>
</dbReference>
<dbReference type="InterPro" id="IPR008823">
    <property type="entry name" value="RuvB_wg_C"/>
</dbReference>
<proteinExistence type="predicted"/>
<evidence type="ECO:0000313" key="2">
    <source>
        <dbReference type="EMBL" id="CAM73993.1"/>
    </source>
</evidence>
<dbReference type="InterPro" id="IPR036390">
    <property type="entry name" value="WH_DNA-bd_sf"/>
</dbReference>
<dbReference type="InterPro" id="IPR036388">
    <property type="entry name" value="WH-like_DNA-bd_sf"/>
</dbReference>
<sequence length="42" mass="4441">MDQMGLDAMYAAYLKCIPDNYGGGPVGVDTLSTALSESRDTL</sequence>
<dbReference type="GO" id="GO:0003677">
    <property type="term" value="F:DNA binding"/>
    <property type="evidence" value="ECO:0007669"/>
    <property type="project" value="InterPro"/>
</dbReference>
<dbReference type="Gene3D" id="1.10.10.10">
    <property type="entry name" value="Winged helix-like DNA-binding domain superfamily/Winged helix DNA-binding domain"/>
    <property type="match status" value="1"/>
</dbReference>
<dbReference type="SUPFAM" id="SSF46785">
    <property type="entry name" value="Winged helix' DNA-binding domain"/>
    <property type="match status" value="1"/>
</dbReference>
<accession>A4TTN6</accession>
<feature type="domain" description="RuvB winged helix C-terminal" evidence="1">
    <location>
        <begin position="4"/>
        <end position="42"/>
    </location>
</feature>
<dbReference type="AlphaFoldDB" id="A4TTN6"/>
<protein>
    <recommendedName>
        <fullName evidence="1">RuvB winged helix C-terminal domain-containing protein</fullName>
    </recommendedName>
</protein>
<dbReference type="GO" id="GO:0006310">
    <property type="term" value="P:DNA recombination"/>
    <property type="evidence" value="ECO:0007669"/>
    <property type="project" value="InterPro"/>
</dbReference>
<dbReference type="GO" id="GO:0009378">
    <property type="term" value="F:four-way junction helicase activity"/>
    <property type="evidence" value="ECO:0007669"/>
    <property type="project" value="InterPro"/>
</dbReference>
<name>A4TTN6_9PROT</name>
<gene>
    <name evidence="2" type="ORF">MGR_0811</name>
</gene>
<reference evidence="2" key="1">
    <citation type="journal article" date="2007" name="J. Bacteriol.">
        <title>Comparative genome analysis of four magnetotactic bacteria reveals a complex set of group-specific genes implicated in magnetosome biomineralization and function.</title>
        <authorList>
            <person name="Richter M."/>
            <person name="Kube M."/>
            <person name="Bazylinski D.A."/>
            <person name="Lombardot T."/>
            <person name="Gloeckner F.O."/>
            <person name="Reinhardt R."/>
            <person name="Schueler D."/>
        </authorList>
    </citation>
    <scope>NUCLEOTIDE SEQUENCE</scope>
    <source>
        <strain evidence="2">MSR-1</strain>
    </source>
</reference>
<dbReference type="Pfam" id="PF05491">
    <property type="entry name" value="WHD_RuvB"/>
    <property type="match status" value="1"/>
</dbReference>